<comment type="subcellular location">
    <subcellularLocation>
        <location evidence="1">Membrane</location>
        <topology evidence="1">Multi-pass membrane protein</topology>
    </subcellularLocation>
</comment>
<protein>
    <submittedName>
        <fullName evidence="9">Mpv17 / PMP22 family protein</fullName>
    </submittedName>
</protein>
<sequence>MRALLRIAILLWASSVSAATAFVPQVSPTSNNGLSGRSWLKRHSAMRLDIHGSSVVSRMPRGGEQEEGIGNTKSAEEKGGTETLTSTNVVPADRVMSSTAAASVPLLSKIVTLFATIGKVYSHNLEASPILTKSCTAGLIFGLSDYLAQIIEGSGEDAAKSKKSLDWIRLISTTLVGLLYFGPAAHYWYEWIFRLLPGTGLASTLYKAFWGQILFGPSFTCIFFAASLLQAGEFSLKGWWNKIRSDLPGAWLAGVGYWPIVDLISYSVIPVNLIPLFVNMASLVWTVYLSIVANKGKGK</sequence>
<keyword evidence="10" id="KW-1185">Reference proteome</keyword>
<dbReference type="GO" id="GO:0016020">
    <property type="term" value="C:membrane"/>
    <property type="evidence" value="ECO:0007669"/>
    <property type="project" value="UniProtKB-SubCell"/>
</dbReference>
<evidence type="ECO:0000313" key="10">
    <source>
        <dbReference type="Proteomes" id="UP000693970"/>
    </source>
</evidence>
<feature type="transmembrane region" description="Helical" evidence="6">
    <location>
        <begin position="274"/>
        <end position="293"/>
    </location>
</feature>
<feature type="chain" id="PRO_5039946973" evidence="8">
    <location>
        <begin position="19"/>
        <end position="299"/>
    </location>
</feature>
<keyword evidence="3 6" id="KW-0812">Transmembrane</keyword>
<dbReference type="AlphaFoldDB" id="A0A9K3LL58"/>
<dbReference type="Pfam" id="PF04117">
    <property type="entry name" value="Mpv17_PMP22"/>
    <property type="match status" value="1"/>
</dbReference>
<organism evidence="9 10">
    <name type="scientific">Nitzschia inconspicua</name>
    <dbReference type="NCBI Taxonomy" id="303405"/>
    <lineage>
        <taxon>Eukaryota</taxon>
        <taxon>Sar</taxon>
        <taxon>Stramenopiles</taxon>
        <taxon>Ochrophyta</taxon>
        <taxon>Bacillariophyta</taxon>
        <taxon>Bacillariophyceae</taxon>
        <taxon>Bacillariophycidae</taxon>
        <taxon>Bacillariales</taxon>
        <taxon>Bacillariaceae</taxon>
        <taxon>Nitzschia</taxon>
    </lineage>
</organism>
<dbReference type="PANTHER" id="PTHR11266">
    <property type="entry name" value="PEROXISOMAL MEMBRANE PROTEIN 2, PXMP2 MPV17"/>
    <property type="match status" value="1"/>
</dbReference>
<reference evidence="9" key="2">
    <citation type="submission" date="2021-04" db="EMBL/GenBank/DDBJ databases">
        <authorList>
            <person name="Podell S."/>
        </authorList>
    </citation>
    <scope>NUCLEOTIDE SEQUENCE</scope>
    <source>
        <strain evidence="9">Hildebrandi</strain>
    </source>
</reference>
<keyword evidence="8" id="KW-0732">Signal</keyword>
<feature type="signal peptide" evidence="8">
    <location>
        <begin position="1"/>
        <end position="18"/>
    </location>
</feature>
<feature type="transmembrane region" description="Helical" evidence="6">
    <location>
        <begin position="168"/>
        <end position="189"/>
    </location>
</feature>
<dbReference type="OrthoDB" id="430207at2759"/>
<gene>
    <name evidence="9" type="ORF">IV203_026156</name>
</gene>
<keyword evidence="4 6" id="KW-1133">Transmembrane helix</keyword>
<reference evidence="9" key="1">
    <citation type="journal article" date="2021" name="Sci. Rep.">
        <title>Diploid genomic architecture of Nitzschia inconspicua, an elite biomass production diatom.</title>
        <authorList>
            <person name="Oliver A."/>
            <person name="Podell S."/>
            <person name="Pinowska A."/>
            <person name="Traller J.C."/>
            <person name="Smith S.R."/>
            <person name="McClure R."/>
            <person name="Beliaev A."/>
            <person name="Bohutskyi P."/>
            <person name="Hill E.A."/>
            <person name="Rabines A."/>
            <person name="Zheng H."/>
            <person name="Allen L.Z."/>
            <person name="Kuo A."/>
            <person name="Grigoriev I.V."/>
            <person name="Allen A.E."/>
            <person name="Hazlebeck D."/>
            <person name="Allen E.E."/>
        </authorList>
    </citation>
    <scope>NUCLEOTIDE SEQUENCE</scope>
    <source>
        <strain evidence="9">Hildebrandi</strain>
    </source>
</reference>
<evidence type="ECO:0000256" key="6">
    <source>
        <dbReference type="RuleBase" id="RU363053"/>
    </source>
</evidence>
<feature type="transmembrane region" description="Helical" evidence="6">
    <location>
        <begin position="250"/>
        <end position="268"/>
    </location>
</feature>
<name>A0A9K3LL58_9STRA</name>
<feature type="transmembrane region" description="Helical" evidence="6">
    <location>
        <begin position="209"/>
        <end position="229"/>
    </location>
</feature>
<comment type="similarity">
    <text evidence="2 6">Belongs to the peroxisomal membrane protein PXMP2/4 family.</text>
</comment>
<evidence type="ECO:0000256" key="5">
    <source>
        <dbReference type="ARBA" id="ARBA00023136"/>
    </source>
</evidence>
<evidence type="ECO:0000256" key="8">
    <source>
        <dbReference type="SAM" id="SignalP"/>
    </source>
</evidence>
<dbReference type="Proteomes" id="UP000693970">
    <property type="component" value="Unassembled WGS sequence"/>
</dbReference>
<dbReference type="InterPro" id="IPR007248">
    <property type="entry name" value="Mpv17_PMP22"/>
</dbReference>
<feature type="region of interest" description="Disordered" evidence="7">
    <location>
        <begin position="56"/>
        <end position="88"/>
    </location>
</feature>
<proteinExistence type="inferred from homology"/>
<evidence type="ECO:0000256" key="2">
    <source>
        <dbReference type="ARBA" id="ARBA00006824"/>
    </source>
</evidence>
<comment type="caution">
    <text evidence="9">The sequence shown here is derived from an EMBL/GenBank/DDBJ whole genome shotgun (WGS) entry which is preliminary data.</text>
</comment>
<evidence type="ECO:0000256" key="7">
    <source>
        <dbReference type="SAM" id="MobiDB-lite"/>
    </source>
</evidence>
<dbReference type="GO" id="GO:0005737">
    <property type="term" value="C:cytoplasm"/>
    <property type="evidence" value="ECO:0007669"/>
    <property type="project" value="TreeGrafter"/>
</dbReference>
<evidence type="ECO:0000256" key="4">
    <source>
        <dbReference type="ARBA" id="ARBA00022989"/>
    </source>
</evidence>
<evidence type="ECO:0000256" key="3">
    <source>
        <dbReference type="ARBA" id="ARBA00022692"/>
    </source>
</evidence>
<accession>A0A9K3LL58</accession>
<evidence type="ECO:0000256" key="1">
    <source>
        <dbReference type="ARBA" id="ARBA00004141"/>
    </source>
</evidence>
<dbReference type="PANTHER" id="PTHR11266:SF17">
    <property type="entry name" value="PROTEIN MPV17"/>
    <property type="match status" value="1"/>
</dbReference>
<dbReference type="EMBL" id="JAGRRH010000010">
    <property type="protein sequence ID" value="KAG7362796.1"/>
    <property type="molecule type" value="Genomic_DNA"/>
</dbReference>
<keyword evidence="5 6" id="KW-0472">Membrane</keyword>
<evidence type="ECO:0000313" key="9">
    <source>
        <dbReference type="EMBL" id="KAG7362796.1"/>
    </source>
</evidence>